<dbReference type="InterPro" id="IPR044946">
    <property type="entry name" value="Restrct_endonuc_typeI_TRD_sf"/>
</dbReference>
<comment type="caution">
    <text evidence="5">The sequence shown here is derived from an EMBL/GenBank/DDBJ whole genome shotgun (WGS) entry which is preliminary data.</text>
</comment>
<keyword evidence="3" id="KW-0238">DNA-binding</keyword>
<evidence type="ECO:0000259" key="4">
    <source>
        <dbReference type="Pfam" id="PF01420"/>
    </source>
</evidence>
<dbReference type="GO" id="GO:0003677">
    <property type="term" value="F:DNA binding"/>
    <property type="evidence" value="ECO:0007669"/>
    <property type="project" value="UniProtKB-KW"/>
</dbReference>
<sequence>MTIGKFEVAILPNAWEQRKLGGILEAIPFKKYLKKDEPKGIYEIIQQGSDPVVGFANGEPYKNFESVVIFGDHTLSLYKPNKPFFVATDGVRILKGINSTNGYYLYTLLEKYKPSSEGYKRYFSILSEQDISFTDNLEEQQKIGDFFAQLDRYITIHQRK</sequence>
<evidence type="ECO:0000313" key="5">
    <source>
        <dbReference type="EMBL" id="NOL52494.1"/>
    </source>
</evidence>
<name>A0A849P869_9BURK</name>
<evidence type="ECO:0000256" key="2">
    <source>
        <dbReference type="ARBA" id="ARBA00022747"/>
    </source>
</evidence>
<reference evidence="5 6" key="1">
    <citation type="submission" date="2020-05" db="EMBL/GenBank/DDBJ databases">
        <authorList>
            <person name="Niu N."/>
        </authorList>
    </citation>
    <scope>NUCLEOTIDE SEQUENCE [LARGE SCALE GENOMIC DNA]</scope>
    <source>
        <strain evidence="5 6">3340-03</strain>
    </source>
</reference>
<evidence type="ECO:0000256" key="3">
    <source>
        <dbReference type="ARBA" id="ARBA00023125"/>
    </source>
</evidence>
<keyword evidence="2" id="KW-0680">Restriction system</keyword>
<dbReference type="RefSeq" id="WP_171681182.1">
    <property type="nucleotide sequence ID" value="NZ_JABGBN010000010.1"/>
</dbReference>
<dbReference type="Gene3D" id="3.90.220.20">
    <property type="entry name" value="DNA methylase specificity domains"/>
    <property type="match status" value="1"/>
</dbReference>
<keyword evidence="6" id="KW-1185">Reference proteome</keyword>
<feature type="domain" description="Type I restriction modification DNA specificity" evidence="4">
    <location>
        <begin position="13"/>
        <end position="159"/>
    </location>
</feature>
<proteinExistence type="inferred from homology"/>
<dbReference type="SUPFAM" id="SSF116734">
    <property type="entry name" value="DNA methylase specificity domain"/>
    <property type="match status" value="1"/>
</dbReference>
<dbReference type="Proteomes" id="UP000537862">
    <property type="component" value="Unassembled WGS sequence"/>
</dbReference>
<organism evidence="5 6">
    <name type="scientific">Pelistega suis</name>
    <dbReference type="NCBI Taxonomy" id="1631957"/>
    <lineage>
        <taxon>Bacteria</taxon>
        <taxon>Pseudomonadati</taxon>
        <taxon>Pseudomonadota</taxon>
        <taxon>Betaproteobacteria</taxon>
        <taxon>Burkholderiales</taxon>
        <taxon>Alcaligenaceae</taxon>
        <taxon>Pelistega</taxon>
    </lineage>
</organism>
<dbReference type="GO" id="GO:0009307">
    <property type="term" value="P:DNA restriction-modification system"/>
    <property type="evidence" value="ECO:0007669"/>
    <property type="project" value="UniProtKB-KW"/>
</dbReference>
<gene>
    <name evidence="5" type="ORF">HKX39_09985</name>
</gene>
<evidence type="ECO:0000313" key="6">
    <source>
        <dbReference type="Proteomes" id="UP000537862"/>
    </source>
</evidence>
<protein>
    <recommendedName>
        <fullName evidence="4">Type I restriction modification DNA specificity domain-containing protein</fullName>
    </recommendedName>
</protein>
<dbReference type="InterPro" id="IPR000055">
    <property type="entry name" value="Restrct_endonuc_typeI_TRD"/>
</dbReference>
<dbReference type="EMBL" id="JABGBN010000010">
    <property type="protein sequence ID" value="NOL52494.1"/>
    <property type="molecule type" value="Genomic_DNA"/>
</dbReference>
<comment type="similarity">
    <text evidence="1">Belongs to the type-I restriction system S methylase family.</text>
</comment>
<evidence type="ECO:0000256" key="1">
    <source>
        <dbReference type="ARBA" id="ARBA00010923"/>
    </source>
</evidence>
<accession>A0A849P869</accession>
<dbReference type="Pfam" id="PF01420">
    <property type="entry name" value="Methylase_S"/>
    <property type="match status" value="1"/>
</dbReference>
<dbReference type="AlphaFoldDB" id="A0A849P869"/>